<dbReference type="AlphaFoldDB" id="A0A7R8CAY6"/>
<name>A0A7R8CAY6_LEPSM</name>
<evidence type="ECO:0000313" key="2">
    <source>
        <dbReference type="EMBL" id="CAF2751254.1"/>
    </source>
</evidence>
<evidence type="ECO:0000256" key="1">
    <source>
        <dbReference type="SAM" id="Coils"/>
    </source>
</evidence>
<reference evidence="2" key="1">
    <citation type="submission" date="2021-02" db="EMBL/GenBank/DDBJ databases">
        <authorList>
            <person name="Bekaert M."/>
        </authorList>
    </citation>
    <scope>NUCLEOTIDE SEQUENCE</scope>
    <source>
        <strain evidence="2">IoA-00</strain>
    </source>
</reference>
<dbReference type="EMBL" id="HG994580">
    <property type="protein sequence ID" value="CAF2751254.1"/>
    <property type="molecule type" value="Genomic_DNA"/>
</dbReference>
<organism evidence="2 3">
    <name type="scientific">Lepeophtheirus salmonis</name>
    <name type="common">Salmon louse</name>
    <name type="synonym">Caligus salmonis</name>
    <dbReference type="NCBI Taxonomy" id="72036"/>
    <lineage>
        <taxon>Eukaryota</taxon>
        <taxon>Metazoa</taxon>
        <taxon>Ecdysozoa</taxon>
        <taxon>Arthropoda</taxon>
        <taxon>Crustacea</taxon>
        <taxon>Multicrustacea</taxon>
        <taxon>Hexanauplia</taxon>
        <taxon>Copepoda</taxon>
        <taxon>Siphonostomatoida</taxon>
        <taxon>Caligidae</taxon>
        <taxon>Lepeophtheirus</taxon>
    </lineage>
</organism>
<gene>
    <name evidence="2" type="ORF">LSAA_1521</name>
</gene>
<dbReference type="GO" id="GO:0061630">
    <property type="term" value="F:ubiquitin protein ligase activity"/>
    <property type="evidence" value="ECO:0007669"/>
    <property type="project" value="UniProtKB-EC"/>
</dbReference>
<proteinExistence type="predicted"/>
<dbReference type="EC" id="2.3.2.27" evidence="2"/>
<keyword evidence="2" id="KW-0808">Transferase</keyword>
<dbReference type="OrthoDB" id="20534at2759"/>
<keyword evidence="1" id="KW-0175">Coiled coil</keyword>
<sequence length="238" mass="26631">MNLFGTNGSAPVMIPGDSNVSPSGNSPLHNNFLQNFSNMNGPSGHDVQDSNCLINNNQQRNGNSLGLFADLSSESNKDVELSRLKDELAQTRHKLVAWEEGIQQARSACEAWKQETSMATKKADMALKEKDNAMVKVNQLRKEVDQLSGGPYLHALARVSELRVLPMGVLKTLEWNLRKDLKEVENVIQKQQSESNNSWNNFTPNTTMNDWSLNNLIANQQVDVWLHGCSTVMMTKIY</sequence>
<keyword evidence="2" id="KW-0012">Acyltransferase</keyword>
<feature type="coiled-coil region" evidence="1">
    <location>
        <begin position="81"/>
        <end position="143"/>
    </location>
</feature>
<keyword evidence="3" id="KW-1185">Reference proteome</keyword>
<accession>A0A7R8CAY6</accession>
<evidence type="ECO:0000313" key="3">
    <source>
        <dbReference type="Proteomes" id="UP000675881"/>
    </source>
</evidence>
<dbReference type="Proteomes" id="UP000675881">
    <property type="component" value="Chromosome 1"/>
</dbReference>
<protein>
    <submittedName>
        <fullName evidence="2">UNKL</fullName>
        <ecNumber evidence="2">2.3.2.27</ecNumber>
    </submittedName>
</protein>